<evidence type="ECO:0000256" key="1">
    <source>
        <dbReference type="SAM" id="MobiDB-lite"/>
    </source>
</evidence>
<feature type="compositionally biased region" description="Low complexity" evidence="1">
    <location>
        <begin position="35"/>
        <end position="49"/>
    </location>
</feature>
<comment type="caution">
    <text evidence="2">The sequence shown here is derived from an EMBL/GenBank/DDBJ whole genome shotgun (WGS) entry which is preliminary data.</text>
</comment>
<proteinExistence type="predicted"/>
<feature type="region of interest" description="Disordered" evidence="1">
    <location>
        <begin position="26"/>
        <end position="55"/>
    </location>
</feature>
<name>A0AAD7X2F7_9TELE</name>
<dbReference type="EMBL" id="JAINUG010000003">
    <property type="protein sequence ID" value="KAJ8417718.1"/>
    <property type="molecule type" value="Genomic_DNA"/>
</dbReference>
<gene>
    <name evidence="2" type="ORF">AAFF_G00225610</name>
</gene>
<protein>
    <submittedName>
        <fullName evidence="2">Uncharacterized protein</fullName>
    </submittedName>
</protein>
<evidence type="ECO:0000313" key="2">
    <source>
        <dbReference type="EMBL" id="KAJ8417718.1"/>
    </source>
</evidence>
<sequence>MKSMELLRLPSIHWAPIRASWKPGVDPALTRETMPHAGPGASHSGAGSPLEPKPLTEMAGIVGRAVGREVAAWARQ</sequence>
<evidence type="ECO:0000313" key="3">
    <source>
        <dbReference type="Proteomes" id="UP001221898"/>
    </source>
</evidence>
<accession>A0AAD7X2F7</accession>
<dbReference type="AlphaFoldDB" id="A0AAD7X2F7"/>
<dbReference type="Proteomes" id="UP001221898">
    <property type="component" value="Unassembled WGS sequence"/>
</dbReference>
<keyword evidence="3" id="KW-1185">Reference proteome</keyword>
<organism evidence="2 3">
    <name type="scientific">Aldrovandia affinis</name>
    <dbReference type="NCBI Taxonomy" id="143900"/>
    <lineage>
        <taxon>Eukaryota</taxon>
        <taxon>Metazoa</taxon>
        <taxon>Chordata</taxon>
        <taxon>Craniata</taxon>
        <taxon>Vertebrata</taxon>
        <taxon>Euteleostomi</taxon>
        <taxon>Actinopterygii</taxon>
        <taxon>Neopterygii</taxon>
        <taxon>Teleostei</taxon>
        <taxon>Notacanthiformes</taxon>
        <taxon>Halosauridae</taxon>
        <taxon>Aldrovandia</taxon>
    </lineage>
</organism>
<reference evidence="2" key="1">
    <citation type="journal article" date="2023" name="Science">
        <title>Genome structures resolve the early diversification of teleost fishes.</title>
        <authorList>
            <person name="Parey E."/>
            <person name="Louis A."/>
            <person name="Montfort J."/>
            <person name="Bouchez O."/>
            <person name="Roques C."/>
            <person name="Iampietro C."/>
            <person name="Lluch J."/>
            <person name="Castinel A."/>
            <person name="Donnadieu C."/>
            <person name="Desvignes T."/>
            <person name="Floi Bucao C."/>
            <person name="Jouanno E."/>
            <person name="Wen M."/>
            <person name="Mejri S."/>
            <person name="Dirks R."/>
            <person name="Jansen H."/>
            <person name="Henkel C."/>
            <person name="Chen W.J."/>
            <person name="Zahm M."/>
            <person name="Cabau C."/>
            <person name="Klopp C."/>
            <person name="Thompson A.W."/>
            <person name="Robinson-Rechavi M."/>
            <person name="Braasch I."/>
            <person name="Lecointre G."/>
            <person name="Bobe J."/>
            <person name="Postlethwait J.H."/>
            <person name="Berthelot C."/>
            <person name="Roest Crollius H."/>
            <person name="Guiguen Y."/>
        </authorList>
    </citation>
    <scope>NUCLEOTIDE SEQUENCE</scope>
    <source>
        <strain evidence="2">NC1722</strain>
    </source>
</reference>